<dbReference type="GO" id="GO:0003964">
    <property type="term" value="F:RNA-directed DNA polymerase activity"/>
    <property type="evidence" value="ECO:0007669"/>
    <property type="project" value="UniProtKB-EC"/>
</dbReference>
<name>A0A4C1XCW1_EUMVA</name>
<dbReference type="InterPro" id="IPR041588">
    <property type="entry name" value="Integrase_H2C2"/>
</dbReference>
<dbReference type="PANTHER" id="PTHR37984">
    <property type="entry name" value="PROTEIN CBG26694"/>
    <property type="match status" value="1"/>
</dbReference>
<dbReference type="GO" id="GO:0015074">
    <property type="term" value="P:DNA integration"/>
    <property type="evidence" value="ECO:0007669"/>
    <property type="project" value="InterPro"/>
</dbReference>
<dbReference type="Pfam" id="PF00665">
    <property type="entry name" value="rve"/>
    <property type="match status" value="1"/>
</dbReference>
<organism evidence="3 4">
    <name type="scientific">Eumeta variegata</name>
    <name type="common">Bagworm moth</name>
    <name type="synonym">Eumeta japonica</name>
    <dbReference type="NCBI Taxonomy" id="151549"/>
    <lineage>
        <taxon>Eukaryota</taxon>
        <taxon>Metazoa</taxon>
        <taxon>Ecdysozoa</taxon>
        <taxon>Arthropoda</taxon>
        <taxon>Hexapoda</taxon>
        <taxon>Insecta</taxon>
        <taxon>Pterygota</taxon>
        <taxon>Neoptera</taxon>
        <taxon>Endopterygota</taxon>
        <taxon>Lepidoptera</taxon>
        <taxon>Glossata</taxon>
        <taxon>Ditrysia</taxon>
        <taxon>Tineoidea</taxon>
        <taxon>Psychidae</taxon>
        <taxon>Oiketicinae</taxon>
        <taxon>Eumeta</taxon>
    </lineage>
</organism>
<dbReference type="Pfam" id="PF17921">
    <property type="entry name" value="Integrase_H2C2"/>
    <property type="match status" value="1"/>
</dbReference>
<accession>A0A4C1XCW1</accession>
<evidence type="ECO:0000313" key="3">
    <source>
        <dbReference type="EMBL" id="GBP61033.1"/>
    </source>
</evidence>
<dbReference type="SUPFAM" id="SSF53098">
    <property type="entry name" value="Ribonuclease H-like"/>
    <property type="match status" value="1"/>
</dbReference>
<dbReference type="OrthoDB" id="413122at2759"/>
<dbReference type="FunFam" id="3.30.420.10:FF:000032">
    <property type="entry name" value="Retrovirus-related Pol polyprotein from transposon 297-like Protein"/>
    <property type="match status" value="1"/>
</dbReference>
<dbReference type="EC" id="2.7.7.49" evidence="1"/>
<protein>
    <recommendedName>
        <fullName evidence="1">RNA-directed DNA polymerase</fullName>
        <ecNumber evidence="1">2.7.7.49</ecNumber>
    </recommendedName>
</protein>
<keyword evidence="4" id="KW-1185">Reference proteome</keyword>
<evidence type="ECO:0000313" key="4">
    <source>
        <dbReference type="Proteomes" id="UP000299102"/>
    </source>
</evidence>
<dbReference type="InterPro" id="IPR012337">
    <property type="entry name" value="RNaseH-like_sf"/>
</dbReference>
<dbReference type="AlphaFoldDB" id="A0A4C1XCW1"/>
<proteinExistence type="predicted"/>
<dbReference type="PANTHER" id="PTHR37984:SF15">
    <property type="entry name" value="INTEGRASE CATALYTIC DOMAIN-CONTAINING PROTEIN"/>
    <property type="match status" value="1"/>
</dbReference>
<gene>
    <name evidence="3" type="primary">POL</name>
    <name evidence="3" type="ORF">EVAR_51165_1</name>
</gene>
<dbReference type="InterPro" id="IPR050951">
    <property type="entry name" value="Retrovirus_Pol_polyprotein"/>
</dbReference>
<dbReference type="PROSITE" id="PS50994">
    <property type="entry name" value="INTEGRASE"/>
    <property type="match status" value="1"/>
</dbReference>
<dbReference type="InterPro" id="IPR001584">
    <property type="entry name" value="Integrase_cat-core"/>
</dbReference>
<sequence>MQGNEQHCITEYLADIYETEIVICDNRVTTPLKEEIPQILKTYHDLPLSGHRGIIETTRKIRENYFWKGMTDEIKNYVESCLTFQKNKIQRRNFKAPMTITSQATEPFERVSMDLVTYSDISTNSNRYILTLQDELTRFVQAYAIPDKEAITISKQLLIFCQHYGTPQRLHSDQGSEFTSNILKQLMKLLGTNHTFSTAYHPQTNGALERFHATLHEYLRMYQTRNLFNWDQMIPFAVICHNTSINQSTGYTPHELLFGYKPYQFYSLKSKIDYTTDDYIRDLNEHLKLAREIAKYNARNMKEKAKIRYDEQIQNISHYKLGDKVMLKTPNPTNLENIEDRLAEFNLYLGENHRVKRELIDGLSSVSKWLIGTPDAKDARYYESCIEKLEKQEVDLTSLMQKQIQITSSTNNHF</sequence>
<dbReference type="Proteomes" id="UP000299102">
    <property type="component" value="Unassembled WGS sequence"/>
</dbReference>
<dbReference type="Gene3D" id="1.10.340.70">
    <property type="match status" value="1"/>
</dbReference>
<dbReference type="Gene3D" id="3.30.420.10">
    <property type="entry name" value="Ribonuclease H-like superfamily/Ribonuclease H"/>
    <property type="match status" value="1"/>
</dbReference>
<feature type="domain" description="Integrase catalytic" evidence="2">
    <location>
        <begin position="103"/>
        <end position="261"/>
    </location>
</feature>
<evidence type="ECO:0000256" key="1">
    <source>
        <dbReference type="ARBA" id="ARBA00012493"/>
    </source>
</evidence>
<comment type="caution">
    <text evidence="3">The sequence shown here is derived from an EMBL/GenBank/DDBJ whole genome shotgun (WGS) entry which is preliminary data.</text>
</comment>
<evidence type="ECO:0000259" key="2">
    <source>
        <dbReference type="PROSITE" id="PS50994"/>
    </source>
</evidence>
<dbReference type="InterPro" id="IPR036397">
    <property type="entry name" value="RNaseH_sf"/>
</dbReference>
<dbReference type="GO" id="GO:0003676">
    <property type="term" value="F:nucleic acid binding"/>
    <property type="evidence" value="ECO:0007669"/>
    <property type="project" value="InterPro"/>
</dbReference>
<reference evidence="3 4" key="1">
    <citation type="journal article" date="2019" name="Commun. Biol.">
        <title>The bagworm genome reveals a unique fibroin gene that provides high tensile strength.</title>
        <authorList>
            <person name="Kono N."/>
            <person name="Nakamura H."/>
            <person name="Ohtoshi R."/>
            <person name="Tomita M."/>
            <person name="Numata K."/>
            <person name="Arakawa K."/>
        </authorList>
    </citation>
    <scope>NUCLEOTIDE SEQUENCE [LARGE SCALE GENOMIC DNA]</scope>
</reference>
<dbReference type="STRING" id="151549.A0A4C1XCW1"/>
<dbReference type="EMBL" id="BGZK01000802">
    <property type="protein sequence ID" value="GBP61033.1"/>
    <property type="molecule type" value="Genomic_DNA"/>
</dbReference>